<dbReference type="EMBL" id="JAHEAC010000147">
    <property type="protein sequence ID" value="MBX8645021.1"/>
    <property type="molecule type" value="Genomic_DNA"/>
</dbReference>
<dbReference type="PROSITE" id="PS50005">
    <property type="entry name" value="TPR"/>
    <property type="match status" value="2"/>
</dbReference>
<protein>
    <submittedName>
        <fullName evidence="4">Tetratricopeptide repeat protein</fullName>
    </submittedName>
</protein>
<dbReference type="InterPro" id="IPR011990">
    <property type="entry name" value="TPR-like_helical_dom_sf"/>
</dbReference>
<evidence type="ECO:0000256" key="2">
    <source>
        <dbReference type="ARBA" id="ARBA00022803"/>
    </source>
</evidence>
<evidence type="ECO:0000313" key="6">
    <source>
        <dbReference type="Proteomes" id="UP000716004"/>
    </source>
</evidence>
<keyword evidence="2 3" id="KW-0802">TPR repeat</keyword>
<dbReference type="Proteomes" id="UP000716004">
    <property type="component" value="Unassembled WGS sequence"/>
</dbReference>
<reference evidence="4" key="1">
    <citation type="submission" date="2021-04" db="EMBL/GenBank/DDBJ databases">
        <title>Genomic insights into ecological role and evolution of a novel Thermoplasmata order Candidatus Sysuiplasmatales.</title>
        <authorList>
            <person name="Yuan Y."/>
        </authorList>
    </citation>
    <scope>NUCLEOTIDE SEQUENCE</scope>
    <source>
        <strain evidence="5">TUT19-bin139</strain>
        <strain evidence="4">YP2-bin.285</strain>
    </source>
</reference>
<gene>
    <name evidence="4" type="ORF">J9259_03550</name>
    <name evidence="5" type="ORF">KIY12_09950</name>
</gene>
<name>A0A8J7YRV1_9ARCH</name>
<dbReference type="InterPro" id="IPR019734">
    <property type="entry name" value="TPR_rpt"/>
</dbReference>
<accession>A0A8J7YRV1</accession>
<dbReference type="PANTHER" id="PTHR44943:SF8">
    <property type="entry name" value="TPR REPEAT-CONTAINING PROTEIN MJ0263"/>
    <property type="match status" value="1"/>
</dbReference>
<evidence type="ECO:0000313" key="5">
    <source>
        <dbReference type="EMBL" id="MBX8645021.1"/>
    </source>
</evidence>
<dbReference type="PANTHER" id="PTHR44943">
    <property type="entry name" value="CELLULOSE SYNTHASE OPERON PROTEIN C"/>
    <property type="match status" value="1"/>
</dbReference>
<dbReference type="EMBL" id="JAGVSJ010000006">
    <property type="protein sequence ID" value="MBX8631583.1"/>
    <property type="molecule type" value="Genomic_DNA"/>
</dbReference>
<feature type="repeat" description="TPR" evidence="3">
    <location>
        <begin position="8"/>
        <end position="41"/>
    </location>
</feature>
<dbReference type="SMART" id="SM00028">
    <property type="entry name" value="TPR"/>
    <property type="match status" value="3"/>
</dbReference>
<dbReference type="Proteomes" id="UP000750197">
    <property type="component" value="Unassembled WGS sequence"/>
</dbReference>
<keyword evidence="1" id="KW-0677">Repeat</keyword>
<dbReference type="InterPro" id="IPR051685">
    <property type="entry name" value="Ycf3/AcsC/BcsC/TPR_MFPF"/>
</dbReference>
<dbReference type="SUPFAM" id="SSF48452">
    <property type="entry name" value="TPR-like"/>
    <property type="match status" value="1"/>
</dbReference>
<sequence length="167" mass="19162">MIEMSEDAKKELEDGIQLLNEGRAEEAIKKFSKVTKIDPKNAEAYFWKAEASLALSQVTVEEILALYKKAIEYDPNNAYYQSSLGFFCAENGRFNEAEAAYNRAAELDPESSSQFYSEFASEYARKAPVFMERFLDEKTREMIQKKALKYALKSIMMDEETAKKLLV</sequence>
<evidence type="ECO:0000256" key="3">
    <source>
        <dbReference type="PROSITE-ProRule" id="PRU00339"/>
    </source>
</evidence>
<dbReference type="AlphaFoldDB" id="A0A8J7YRV1"/>
<organism evidence="4 6">
    <name type="scientific">Candidatus Sysuiplasma superficiale</name>
    <dbReference type="NCBI Taxonomy" id="2823368"/>
    <lineage>
        <taxon>Archaea</taxon>
        <taxon>Methanobacteriati</taxon>
        <taxon>Thermoplasmatota</taxon>
        <taxon>Thermoplasmata</taxon>
        <taxon>Candidatus Sysuiplasmatales</taxon>
        <taxon>Candidatus Sysuiplasmataceae</taxon>
        <taxon>Candidatus Sysuiplasma</taxon>
    </lineage>
</organism>
<dbReference type="Gene3D" id="1.25.40.10">
    <property type="entry name" value="Tetratricopeptide repeat domain"/>
    <property type="match status" value="2"/>
</dbReference>
<evidence type="ECO:0000313" key="4">
    <source>
        <dbReference type="EMBL" id="MBX8631583.1"/>
    </source>
</evidence>
<feature type="repeat" description="TPR" evidence="3">
    <location>
        <begin position="78"/>
        <end position="111"/>
    </location>
</feature>
<evidence type="ECO:0000256" key="1">
    <source>
        <dbReference type="ARBA" id="ARBA00022737"/>
    </source>
</evidence>
<comment type="caution">
    <text evidence="4">The sequence shown here is derived from an EMBL/GenBank/DDBJ whole genome shotgun (WGS) entry which is preliminary data.</text>
</comment>
<dbReference type="Pfam" id="PF13414">
    <property type="entry name" value="TPR_11"/>
    <property type="match status" value="1"/>
</dbReference>
<dbReference type="Pfam" id="PF14559">
    <property type="entry name" value="TPR_19"/>
    <property type="match status" value="1"/>
</dbReference>
<proteinExistence type="predicted"/>